<dbReference type="SUPFAM" id="SSF53822">
    <property type="entry name" value="Periplasmic binding protein-like I"/>
    <property type="match status" value="1"/>
</dbReference>
<dbReference type="PANTHER" id="PTHR46847">
    <property type="entry name" value="D-ALLOSE-BINDING PERIPLASMIC PROTEIN-RELATED"/>
    <property type="match status" value="1"/>
</dbReference>
<evidence type="ECO:0000256" key="3">
    <source>
        <dbReference type="ARBA" id="ARBA00022181"/>
    </source>
</evidence>
<dbReference type="InterPro" id="IPR028082">
    <property type="entry name" value="Peripla_BP_I"/>
</dbReference>
<organism evidence="7 8">
    <name type="scientific">Enterovibrio norvegicus FF-454</name>
    <dbReference type="NCBI Taxonomy" id="1185651"/>
    <lineage>
        <taxon>Bacteria</taxon>
        <taxon>Pseudomonadati</taxon>
        <taxon>Pseudomonadota</taxon>
        <taxon>Gammaproteobacteria</taxon>
        <taxon>Vibrionales</taxon>
        <taxon>Vibrionaceae</taxon>
        <taxon>Enterovibrio</taxon>
    </lineage>
</organism>
<evidence type="ECO:0000313" key="8">
    <source>
        <dbReference type="Proteomes" id="UP000095039"/>
    </source>
</evidence>
<sequence length="304" mass="32811">MKTLNALTLYLVCLFPSWSQAAITAGVSVSDLTNPYFVTMVRSLRDELQITFGDDVRLLVRSSAYDHPRQVRQLEEFVAEKVDVIFLVASDEHKIGPTVERIVTHGTPIFAIDVRAKGATATITTDNVQAGRIACKGLAESLNARGNVIIINGPQVSSVIERVTGCKQALVHYPKIVVISDQLNGTASIEGGLESMAYALQAYSGIDGVFAINDPTALGAEQAIVQANANALIMSVDGSPAGRDALLQRRKGWIGTATQFPDVMSREAVKIADKWLDEHKVDSTVVLIPTKLMNQDNAASFSAW</sequence>
<comment type="caution">
    <text evidence="7">The sequence shown here is derived from an EMBL/GenBank/DDBJ whole genome shotgun (WGS) entry which is preliminary data.</text>
</comment>
<dbReference type="Gene3D" id="3.40.50.2300">
    <property type="match status" value="2"/>
</dbReference>
<dbReference type="AlphaFoldDB" id="A0A1E5C9V0"/>
<dbReference type="EMBL" id="AJWN02000040">
    <property type="protein sequence ID" value="OEE62270.1"/>
    <property type="molecule type" value="Genomic_DNA"/>
</dbReference>
<evidence type="ECO:0000313" key="7">
    <source>
        <dbReference type="EMBL" id="OEE62270.1"/>
    </source>
</evidence>
<keyword evidence="8" id="KW-1185">Reference proteome</keyword>
<accession>A0A1E5C9V0</accession>
<proteinExistence type="inferred from homology"/>
<comment type="subcellular location">
    <subcellularLocation>
        <location evidence="1">Cell envelope</location>
    </subcellularLocation>
</comment>
<dbReference type="InterPro" id="IPR025997">
    <property type="entry name" value="SBP_2_dom"/>
</dbReference>
<evidence type="ECO:0000259" key="6">
    <source>
        <dbReference type="Pfam" id="PF13407"/>
    </source>
</evidence>
<dbReference type="Proteomes" id="UP000095039">
    <property type="component" value="Unassembled WGS sequence"/>
</dbReference>
<feature type="chain" id="PRO_5009172566" description="Autoinducer 2-binding periplasmic protein LuxP" evidence="5">
    <location>
        <begin position="22"/>
        <end position="304"/>
    </location>
</feature>
<reference evidence="7 8" key="1">
    <citation type="journal article" date="2012" name="Science">
        <title>Ecological populations of bacteria act as socially cohesive units of antibiotic production and resistance.</title>
        <authorList>
            <person name="Cordero O.X."/>
            <person name="Wildschutte H."/>
            <person name="Kirkup B."/>
            <person name="Proehl S."/>
            <person name="Ngo L."/>
            <person name="Hussain F."/>
            <person name="Le Roux F."/>
            <person name="Mincer T."/>
            <person name="Polz M.F."/>
        </authorList>
    </citation>
    <scope>NUCLEOTIDE SEQUENCE [LARGE SCALE GENOMIC DNA]</scope>
    <source>
        <strain evidence="7 8">FF-454</strain>
    </source>
</reference>
<protein>
    <recommendedName>
        <fullName evidence="3">Autoinducer 2-binding periplasmic protein LuxP</fullName>
    </recommendedName>
</protein>
<feature type="domain" description="Periplasmic binding protein" evidence="6">
    <location>
        <begin position="26"/>
        <end position="277"/>
    </location>
</feature>
<feature type="signal peptide" evidence="5">
    <location>
        <begin position="1"/>
        <end position="21"/>
    </location>
</feature>
<dbReference type="GO" id="GO:0055085">
    <property type="term" value="P:transmembrane transport"/>
    <property type="evidence" value="ECO:0007669"/>
    <property type="project" value="UniProtKB-ARBA"/>
</dbReference>
<comment type="similarity">
    <text evidence="2">Belongs to the bacterial solute-binding protein 2 family.</text>
</comment>
<evidence type="ECO:0000256" key="5">
    <source>
        <dbReference type="SAM" id="SignalP"/>
    </source>
</evidence>
<dbReference type="GO" id="GO:0030313">
    <property type="term" value="C:cell envelope"/>
    <property type="evidence" value="ECO:0007669"/>
    <property type="project" value="UniProtKB-SubCell"/>
</dbReference>
<evidence type="ECO:0000256" key="2">
    <source>
        <dbReference type="ARBA" id="ARBA00007639"/>
    </source>
</evidence>
<keyword evidence="4 5" id="KW-0732">Signal</keyword>
<evidence type="ECO:0000256" key="4">
    <source>
        <dbReference type="ARBA" id="ARBA00022729"/>
    </source>
</evidence>
<dbReference type="Pfam" id="PF13407">
    <property type="entry name" value="Peripla_BP_4"/>
    <property type="match status" value="1"/>
</dbReference>
<dbReference type="RefSeq" id="WP_016962230.1">
    <property type="nucleotide sequence ID" value="NZ_AJWN02000040.1"/>
</dbReference>
<dbReference type="GO" id="GO:0030246">
    <property type="term" value="F:carbohydrate binding"/>
    <property type="evidence" value="ECO:0007669"/>
    <property type="project" value="UniProtKB-ARBA"/>
</dbReference>
<dbReference type="PANTHER" id="PTHR46847:SF2">
    <property type="entry name" value="ABC TRANSPORTER SUGAR-BINDING PROTEIN"/>
    <property type="match status" value="1"/>
</dbReference>
<gene>
    <name evidence="7" type="ORF">A1OK_01810</name>
</gene>
<name>A0A1E5C9V0_9GAMM</name>
<evidence type="ECO:0000256" key="1">
    <source>
        <dbReference type="ARBA" id="ARBA00004196"/>
    </source>
</evidence>